<comment type="similarity">
    <text evidence="6">Belongs to the KhpB RNA-binding protein family.</text>
</comment>
<keyword evidence="1 6" id="KW-0963">Cytoplasm</keyword>
<feature type="domain" description="R3H" evidence="7">
    <location>
        <begin position="143"/>
        <end position="209"/>
    </location>
</feature>
<dbReference type="Gene3D" id="3.30.30.80">
    <property type="entry name" value="probable RNA-binding protein from clostridium symbiosum atcc 14940"/>
    <property type="match status" value="1"/>
</dbReference>
<dbReference type="InterPro" id="IPR036867">
    <property type="entry name" value="R3H_dom_sf"/>
</dbReference>
<gene>
    <name evidence="6" type="primary">khpB</name>
    <name evidence="6" type="synonym">eloR</name>
    <name evidence="8" type="ORF">Y919_08315</name>
</gene>
<dbReference type="Gene3D" id="3.30.300.20">
    <property type="match status" value="1"/>
</dbReference>
<evidence type="ECO:0000256" key="4">
    <source>
        <dbReference type="ARBA" id="ARBA00023186"/>
    </source>
</evidence>
<dbReference type="GO" id="GO:0005737">
    <property type="term" value="C:cytoplasm"/>
    <property type="evidence" value="ECO:0007669"/>
    <property type="project" value="UniProtKB-SubCell"/>
</dbReference>
<reference evidence="8 9" key="1">
    <citation type="submission" date="2013-12" db="EMBL/GenBank/DDBJ databases">
        <title>Draft genome sequence of Caloranaerobacter sp. H53214.</title>
        <authorList>
            <person name="Jiang L.J."/>
            <person name="Shao Z.Z."/>
            <person name="Long M.N."/>
        </authorList>
    </citation>
    <scope>NUCLEOTIDE SEQUENCE [LARGE SCALE GENOMIC DNA]</scope>
    <source>
        <strain evidence="8 9">H53214</strain>
    </source>
</reference>
<keyword evidence="8" id="KW-0238">DNA-binding</keyword>
<keyword evidence="4 6" id="KW-0143">Chaperone</keyword>
<dbReference type="InterPro" id="IPR034079">
    <property type="entry name" value="R3H_KhpB"/>
</dbReference>
<dbReference type="NCBIfam" id="NF041568">
    <property type="entry name" value="Jag_EloR"/>
    <property type="match status" value="1"/>
</dbReference>
<comment type="subunit">
    <text evidence="6">Forms a complex with KhpA.</text>
</comment>
<dbReference type="SMART" id="SM00393">
    <property type="entry name" value="R3H"/>
    <property type="match status" value="1"/>
</dbReference>
<evidence type="ECO:0000313" key="8">
    <source>
        <dbReference type="EMBL" id="KGG80079.1"/>
    </source>
</evidence>
<evidence type="ECO:0000256" key="6">
    <source>
        <dbReference type="HAMAP-Rule" id="MF_00867"/>
    </source>
</evidence>
<evidence type="ECO:0000256" key="5">
    <source>
        <dbReference type="ARBA" id="ARBA00023316"/>
    </source>
</evidence>
<dbReference type="RefSeq" id="WP_035163920.1">
    <property type="nucleotide sequence ID" value="NZ_AZTB01000041.1"/>
</dbReference>
<dbReference type="STRING" id="1156417.Y919_08315"/>
<dbReference type="InterPro" id="IPR039247">
    <property type="entry name" value="KhpB"/>
</dbReference>
<comment type="caution">
    <text evidence="8">The sequence shown here is derived from an EMBL/GenBank/DDBJ whole genome shotgun (WGS) entry which is preliminary data.</text>
</comment>
<dbReference type="InterPro" id="IPR038008">
    <property type="entry name" value="Jag_KH"/>
</dbReference>
<dbReference type="HAMAP" id="MF_00867">
    <property type="entry name" value="KhpB"/>
    <property type="match status" value="1"/>
</dbReference>
<proteinExistence type="inferred from homology"/>
<sequence>MKSIVKIAKTIDDAVKEALLELGADRDDVLVKVLEEPSKGFLGIIGCKDAKVEVTVVNDPVEIAGNFLKMLFSKMKIDANANIKREGTSLFIDIKDISDRDMGILIGKRGKTLDSIQYLVGLIVNKERENYIRVFLDVNNYRKKREETLIRLAEKMAFKAKRLRRDIKLEPMNSNERRIIHSTLQNNPYVETFSEGEEPFRRVVISYKRETSKTQY</sequence>
<evidence type="ECO:0000256" key="2">
    <source>
        <dbReference type="ARBA" id="ARBA00022884"/>
    </source>
</evidence>
<dbReference type="EMBL" id="AZTB01000041">
    <property type="protein sequence ID" value="KGG80079.1"/>
    <property type="molecule type" value="Genomic_DNA"/>
</dbReference>
<dbReference type="PANTHER" id="PTHR35800:SF1">
    <property type="entry name" value="RNA-BINDING PROTEIN KHPB"/>
    <property type="match status" value="1"/>
</dbReference>
<dbReference type="InterPro" id="IPR032782">
    <property type="entry name" value="KhpB_N"/>
</dbReference>
<comment type="subcellular location">
    <subcellularLocation>
        <location evidence="6">Cytoplasm</location>
    </subcellularLocation>
</comment>
<evidence type="ECO:0000259" key="7">
    <source>
        <dbReference type="PROSITE" id="PS51061"/>
    </source>
</evidence>
<feature type="region of interest" description="Jag_N domain" evidence="6">
    <location>
        <begin position="5"/>
        <end position="55"/>
    </location>
</feature>
<dbReference type="GO" id="GO:0003677">
    <property type="term" value="F:DNA binding"/>
    <property type="evidence" value="ECO:0007669"/>
    <property type="project" value="UniProtKB-KW"/>
</dbReference>
<dbReference type="SMART" id="SM01245">
    <property type="entry name" value="Jag_N"/>
    <property type="match status" value="1"/>
</dbReference>
<dbReference type="Gene3D" id="3.30.1370.50">
    <property type="entry name" value="R3H-like domain"/>
    <property type="match status" value="1"/>
</dbReference>
<evidence type="ECO:0000256" key="3">
    <source>
        <dbReference type="ARBA" id="ARBA00022960"/>
    </source>
</evidence>
<dbReference type="GO" id="GO:0009252">
    <property type="term" value="P:peptidoglycan biosynthetic process"/>
    <property type="evidence" value="ECO:0007669"/>
    <property type="project" value="UniProtKB-UniRule"/>
</dbReference>
<organism evidence="8 9">
    <name type="scientific">Caloranaerobacter azorensis H53214</name>
    <dbReference type="NCBI Taxonomy" id="1156417"/>
    <lineage>
        <taxon>Bacteria</taxon>
        <taxon>Bacillati</taxon>
        <taxon>Bacillota</taxon>
        <taxon>Tissierellia</taxon>
        <taxon>Tissierellales</taxon>
        <taxon>Thermohalobacteraceae</taxon>
        <taxon>Caloranaerobacter</taxon>
    </lineage>
</organism>
<dbReference type="Pfam" id="PF14804">
    <property type="entry name" value="Jag_N"/>
    <property type="match status" value="1"/>
</dbReference>
<evidence type="ECO:0000256" key="1">
    <source>
        <dbReference type="ARBA" id="ARBA00022490"/>
    </source>
</evidence>
<dbReference type="Proteomes" id="UP000029622">
    <property type="component" value="Unassembled WGS sequence"/>
</dbReference>
<dbReference type="PROSITE" id="PS51061">
    <property type="entry name" value="R3H"/>
    <property type="match status" value="1"/>
</dbReference>
<keyword evidence="3 6" id="KW-0133">Cell shape</keyword>
<keyword evidence="2 6" id="KW-0694">RNA-binding</keyword>
<dbReference type="CDD" id="cd02644">
    <property type="entry name" value="R3H_jag"/>
    <property type="match status" value="1"/>
</dbReference>
<dbReference type="InterPro" id="IPR001374">
    <property type="entry name" value="R3H_dom"/>
</dbReference>
<evidence type="ECO:0000313" key="9">
    <source>
        <dbReference type="Proteomes" id="UP000029622"/>
    </source>
</evidence>
<name>A0A096CU78_9FIRM</name>
<dbReference type="GO" id="GO:0008360">
    <property type="term" value="P:regulation of cell shape"/>
    <property type="evidence" value="ECO:0007669"/>
    <property type="project" value="UniProtKB-KW"/>
</dbReference>
<dbReference type="GO" id="GO:0003723">
    <property type="term" value="F:RNA binding"/>
    <property type="evidence" value="ECO:0007669"/>
    <property type="project" value="UniProtKB-UniRule"/>
</dbReference>
<protein>
    <recommendedName>
        <fullName evidence="6">RNA-binding protein KhpB</fullName>
    </recommendedName>
    <alternativeName>
        <fullName evidence="6">RNA-binding protein EloR</fullName>
    </alternativeName>
</protein>
<comment type="domain">
    <text evidence="6">Has an N-terminal Jag-N domain and 2 RNA-binding domains (KH and R3H).</text>
</comment>
<comment type="function">
    <text evidence="6">A probable RNA chaperone. Forms a complex with KhpA which binds to cellular RNA and controls its expression. Plays a role in peptidoglycan (PG) homeostasis and cell length regulation.</text>
</comment>
<dbReference type="GO" id="GO:0071555">
    <property type="term" value="P:cell wall organization"/>
    <property type="evidence" value="ECO:0007669"/>
    <property type="project" value="UniProtKB-KW"/>
</dbReference>
<dbReference type="SUPFAM" id="SSF82708">
    <property type="entry name" value="R3H domain"/>
    <property type="match status" value="1"/>
</dbReference>
<dbReference type="InterPro" id="IPR038247">
    <property type="entry name" value="Jag_N_dom_sf"/>
</dbReference>
<dbReference type="PANTHER" id="PTHR35800">
    <property type="entry name" value="PROTEIN JAG"/>
    <property type="match status" value="1"/>
</dbReference>
<accession>A0A096CU78</accession>
<dbReference type="Pfam" id="PF01424">
    <property type="entry name" value="R3H"/>
    <property type="match status" value="1"/>
</dbReference>
<dbReference type="CDD" id="cd02414">
    <property type="entry name" value="KH-II_Jag"/>
    <property type="match status" value="1"/>
</dbReference>
<dbReference type="Pfam" id="PF13083">
    <property type="entry name" value="KH_KhpA-B"/>
    <property type="match status" value="1"/>
</dbReference>
<dbReference type="InterPro" id="IPR015946">
    <property type="entry name" value="KH_dom-like_a/b"/>
</dbReference>
<keyword evidence="5 6" id="KW-0961">Cell wall biogenesis/degradation</keyword>
<dbReference type="AlphaFoldDB" id="A0A096CU78"/>